<sequence>MTVTALGKEHAPGMIMAMGYDELIREALSTPFEGWDFAAFGRRMTTGGDLPWD</sequence>
<evidence type="ECO:0000313" key="2">
    <source>
        <dbReference type="Proteomes" id="UP001603978"/>
    </source>
</evidence>
<keyword evidence="2" id="KW-1185">Reference proteome</keyword>
<comment type="caution">
    <text evidence="1">The sequence shown here is derived from an EMBL/GenBank/DDBJ whole genome shotgun (WGS) entry which is preliminary data.</text>
</comment>
<organism evidence="1 2">
    <name type="scientific">Nonomuraea marmarensis</name>
    <dbReference type="NCBI Taxonomy" id="3351344"/>
    <lineage>
        <taxon>Bacteria</taxon>
        <taxon>Bacillati</taxon>
        <taxon>Actinomycetota</taxon>
        <taxon>Actinomycetes</taxon>
        <taxon>Streptosporangiales</taxon>
        <taxon>Streptosporangiaceae</taxon>
        <taxon>Nonomuraea</taxon>
    </lineage>
</organism>
<dbReference type="RefSeq" id="WP_393165432.1">
    <property type="nucleotide sequence ID" value="NZ_JBICRM010000007.1"/>
</dbReference>
<proteinExistence type="predicted"/>
<gene>
    <name evidence="1" type="ORF">ACFLIM_14620</name>
</gene>
<protein>
    <submittedName>
        <fullName evidence="1">Uncharacterized protein</fullName>
    </submittedName>
</protein>
<evidence type="ECO:0000313" key="1">
    <source>
        <dbReference type="EMBL" id="MFG1704422.1"/>
    </source>
</evidence>
<accession>A0ABW7ADQ0</accession>
<dbReference type="EMBL" id="JBICRM010000007">
    <property type="protein sequence ID" value="MFG1704422.1"/>
    <property type="molecule type" value="Genomic_DNA"/>
</dbReference>
<reference evidence="1 2" key="1">
    <citation type="submission" date="2024-10" db="EMBL/GenBank/DDBJ databases">
        <authorList>
            <person name="Topkara A.R."/>
            <person name="Saygin H."/>
        </authorList>
    </citation>
    <scope>NUCLEOTIDE SEQUENCE [LARGE SCALE GENOMIC DNA]</scope>
    <source>
        <strain evidence="1 2">M3C6</strain>
    </source>
</reference>
<dbReference type="Proteomes" id="UP001603978">
    <property type="component" value="Unassembled WGS sequence"/>
</dbReference>
<name>A0ABW7ADQ0_9ACTN</name>